<proteinExistence type="predicted"/>
<accession>A0A9D4F3R5</accession>
<dbReference type="Gene3D" id="3.90.70.10">
    <property type="entry name" value="Cysteine proteinases"/>
    <property type="match status" value="1"/>
</dbReference>
<comment type="caution">
    <text evidence="2">The sequence shown here is derived from an EMBL/GenBank/DDBJ whole genome shotgun (WGS) entry which is preliminary data.</text>
</comment>
<protein>
    <recommendedName>
        <fullName evidence="1">Peptidase C1A papain C-terminal domain-containing protein</fullName>
    </recommendedName>
</protein>
<dbReference type="AlphaFoldDB" id="A0A9D4F3R5"/>
<gene>
    <name evidence="2" type="ORF">DPMN_144730</name>
</gene>
<evidence type="ECO:0000313" key="2">
    <source>
        <dbReference type="EMBL" id="KAH3791247.1"/>
    </source>
</evidence>
<dbReference type="InterPro" id="IPR000668">
    <property type="entry name" value="Peptidase_C1A_C"/>
</dbReference>
<sequence length="180" mass="20467">MQSGPNEGRGKRILSKNDLDIRQRSHREHPEGHAVVLTSYTNKCLVLMNSWGTDWADNGFFRVESADVLGLEFMDVYWTESDLLLSERNYFKVHGSEVAKTLISKLRGLQMQTYECPRCIMTSPINTFTGTLSRATCPQCHQMFTCCEAGNILAMNIYLMSIATSHQEDITDQRHGELNI</sequence>
<dbReference type="EMBL" id="JAIWYP010000007">
    <property type="protein sequence ID" value="KAH3791247.1"/>
    <property type="molecule type" value="Genomic_DNA"/>
</dbReference>
<reference evidence="2" key="2">
    <citation type="submission" date="2020-11" db="EMBL/GenBank/DDBJ databases">
        <authorList>
            <person name="McCartney M.A."/>
            <person name="Auch B."/>
            <person name="Kono T."/>
            <person name="Mallez S."/>
            <person name="Becker A."/>
            <person name="Gohl D.M."/>
            <person name="Silverstein K.A.T."/>
            <person name="Koren S."/>
            <person name="Bechman K.B."/>
            <person name="Herman A."/>
            <person name="Abrahante J.E."/>
            <person name="Garbe J."/>
        </authorList>
    </citation>
    <scope>NUCLEOTIDE SEQUENCE</scope>
    <source>
        <strain evidence="2">Duluth1</strain>
        <tissue evidence="2">Whole animal</tissue>
    </source>
</reference>
<feature type="domain" description="Peptidase C1A papain C-terminal" evidence="1">
    <location>
        <begin position="31"/>
        <end position="66"/>
    </location>
</feature>
<reference evidence="2" key="1">
    <citation type="journal article" date="2019" name="bioRxiv">
        <title>The Genome of the Zebra Mussel, Dreissena polymorpha: A Resource for Invasive Species Research.</title>
        <authorList>
            <person name="McCartney M.A."/>
            <person name="Auch B."/>
            <person name="Kono T."/>
            <person name="Mallez S."/>
            <person name="Zhang Y."/>
            <person name="Obille A."/>
            <person name="Becker A."/>
            <person name="Abrahante J.E."/>
            <person name="Garbe J."/>
            <person name="Badalamenti J.P."/>
            <person name="Herman A."/>
            <person name="Mangelson H."/>
            <person name="Liachko I."/>
            <person name="Sullivan S."/>
            <person name="Sone E.D."/>
            <person name="Koren S."/>
            <person name="Silverstein K.A.T."/>
            <person name="Beckman K.B."/>
            <person name="Gohl D.M."/>
        </authorList>
    </citation>
    <scope>NUCLEOTIDE SEQUENCE</scope>
    <source>
        <strain evidence="2">Duluth1</strain>
        <tissue evidence="2">Whole animal</tissue>
    </source>
</reference>
<name>A0A9D4F3R5_DREPO</name>
<dbReference type="InterPro" id="IPR038765">
    <property type="entry name" value="Papain-like_cys_pep_sf"/>
</dbReference>
<dbReference type="Pfam" id="PF00112">
    <property type="entry name" value="Peptidase_C1"/>
    <property type="match status" value="1"/>
</dbReference>
<dbReference type="Proteomes" id="UP000828390">
    <property type="component" value="Unassembled WGS sequence"/>
</dbReference>
<dbReference type="SUPFAM" id="SSF54001">
    <property type="entry name" value="Cysteine proteinases"/>
    <property type="match status" value="1"/>
</dbReference>
<evidence type="ECO:0000259" key="1">
    <source>
        <dbReference type="Pfam" id="PF00112"/>
    </source>
</evidence>
<organism evidence="2 3">
    <name type="scientific">Dreissena polymorpha</name>
    <name type="common">Zebra mussel</name>
    <name type="synonym">Mytilus polymorpha</name>
    <dbReference type="NCBI Taxonomy" id="45954"/>
    <lineage>
        <taxon>Eukaryota</taxon>
        <taxon>Metazoa</taxon>
        <taxon>Spiralia</taxon>
        <taxon>Lophotrochozoa</taxon>
        <taxon>Mollusca</taxon>
        <taxon>Bivalvia</taxon>
        <taxon>Autobranchia</taxon>
        <taxon>Heteroconchia</taxon>
        <taxon>Euheterodonta</taxon>
        <taxon>Imparidentia</taxon>
        <taxon>Neoheterodontei</taxon>
        <taxon>Myida</taxon>
        <taxon>Dreissenoidea</taxon>
        <taxon>Dreissenidae</taxon>
        <taxon>Dreissena</taxon>
    </lineage>
</organism>
<evidence type="ECO:0000313" key="3">
    <source>
        <dbReference type="Proteomes" id="UP000828390"/>
    </source>
</evidence>
<keyword evidence="3" id="KW-1185">Reference proteome</keyword>
<dbReference type="GO" id="GO:0006508">
    <property type="term" value="P:proteolysis"/>
    <property type="evidence" value="ECO:0007669"/>
    <property type="project" value="InterPro"/>
</dbReference>
<dbReference type="GO" id="GO:0008234">
    <property type="term" value="F:cysteine-type peptidase activity"/>
    <property type="evidence" value="ECO:0007669"/>
    <property type="project" value="InterPro"/>
</dbReference>